<dbReference type="Gene3D" id="2.60.120.10">
    <property type="entry name" value="Jelly Rolls"/>
    <property type="match status" value="1"/>
</dbReference>
<evidence type="ECO:0000259" key="2">
    <source>
        <dbReference type="Pfam" id="PF07883"/>
    </source>
</evidence>
<name>A0A494X4I8_9BURK</name>
<protein>
    <submittedName>
        <fullName evidence="3">Cupin domain-containing protein</fullName>
    </submittedName>
</protein>
<dbReference type="OrthoDB" id="9004158at2"/>
<dbReference type="InterPro" id="IPR014710">
    <property type="entry name" value="RmlC-like_jellyroll"/>
</dbReference>
<dbReference type="InterPro" id="IPR013096">
    <property type="entry name" value="Cupin_2"/>
</dbReference>
<dbReference type="GO" id="GO:0046872">
    <property type="term" value="F:metal ion binding"/>
    <property type="evidence" value="ECO:0007669"/>
    <property type="project" value="UniProtKB-KW"/>
</dbReference>
<dbReference type="AlphaFoldDB" id="A0A494X4I8"/>
<accession>A0A494X4I8</accession>
<keyword evidence="4" id="KW-1185">Reference proteome</keyword>
<sequence length="121" mass="13430">MSEANQAHHVPRLNFGDEFDIADGVTVWPIAFPHDLAHPPFESTVFIIEPGKCSPPDSHAVEETWVILKGAGRLDYDGQSMRLSGGDKVFFPSHRTHQVTNDADGPLEILSIYWEPHAQNA</sequence>
<dbReference type="PANTHER" id="PTHR35848:SF6">
    <property type="entry name" value="CUPIN TYPE-2 DOMAIN-CONTAINING PROTEIN"/>
    <property type="match status" value="1"/>
</dbReference>
<dbReference type="RefSeq" id="WP_121280646.1">
    <property type="nucleotide sequence ID" value="NZ_RBZV01000010.1"/>
</dbReference>
<gene>
    <name evidence="3" type="ORF">D7S89_20790</name>
</gene>
<dbReference type="EMBL" id="RBZV01000010">
    <property type="protein sequence ID" value="RKP45262.1"/>
    <property type="molecule type" value="Genomic_DNA"/>
</dbReference>
<evidence type="ECO:0000256" key="1">
    <source>
        <dbReference type="ARBA" id="ARBA00022723"/>
    </source>
</evidence>
<dbReference type="InterPro" id="IPR051610">
    <property type="entry name" value="GPI/OXD"/>
</dbReference>
<feature type="domain" description="Cupin type-2" evidence="2">
    <location>
        <begin position="45"/>
        <end position="113"/>
    </location>
</feature>
<dbReference type="SUPFAM" id="SSF51182">
    <property type="entry name" value="RmlC-like cupins"/>
    <property type="match status" value="1"/>
</dbReference>
<organism evidence="3 4">
    <name type="scientific">Trinickia fusca</name>
    <dbReference type="NCBI Taxonomy" id="2419777"/>
    <lineage>
        <taxon>Bacteria</taxon>
        <taxon>Pseudomonadati</taxon>
        <taxon>Pseudomonadota</taxon>
        <taxon>Betaproteobacteria</taxon>
        <taxon>Burkholderiales</taxon>
        <taxon>Burkholderiaceae</taxon>
        <taxon>Trinickia</taxon>
    </lineage>
</organism>
<dbReference type="Pfam" id="PF07883">
    <property type="entry name" value="Cupin_2"/>
    <property type="match status" value="1"/>
</dbReference>
<keyword evidence="1" id="KW-0479">Metal-binding</keyword>
<proteinExistence type="predicted"/>
<evidence type="ECO:0000313" key="3">
    <source>
        <dbReference type="EMBL" id="RKP45262.1"/>
    </source>
</evidence>
<evidence type="ECO:0000313" key="4">
    <source>
        <dbReference type="Proteomes" id="UP000280434"/>
    </source>
</evidence>
<comment type="caution">
    <text evidence="3">The sequence shown here is derived from an EMBL/GenBank/DDBJ whole genome shotgun (WGS) entry which is preliminary data.</text>
</comment>
<dbReference type="Proteomes" id="UP000280434">
    <property type="component" value="Unassembled WGS sequence"/>
</dbReference>
<dbReference type="InterPro" id="IPR011051">
    <property type="entry name" value="RmlC_Cupin_sf"/>
</dbReference>
<reference evidence="3 4" key="1">
    <citation type="submission" date="2018-10" db="EMBL/GenBank/DDBJ databases">
        <title>Paraburkholderia sp. 7MK8-2, isolated from soil.</title>
        <authorList>
            <person name="Gao Z.-H."/>
            <person name="Qiu L.-H."/>
        </authorList>
    </citation>
    <scope>NUCLEOTIDE SEQUENCE [LARGE SCALE GENOMIC DNA]</scope>
    <source>
        <strain evidence="3 4">7MK8-2</strain>
    </source>
</reference>
<dbReference type="PANTHER" id="PTHR35848">
    <property type="entry name" value="OXALATE-BINDING PROTEIN"/>
    <property type="match status" value="1"/>
</dbReference>